<sequence>MDEVCSAWQDMIKVKKPYSGNRKMHPEVYSKYASHASIAEPNDPVYLDTQRMFKVIKTDNKMPYFVAITVKPRLRIWCPIKTKQYIEGNIHDSKLLKRDGHYELYLTISKEVSFDNAHPSSILAVDMGERNIATAVLFANSFTSNQSKPIFMGRNVRGLRRKYAYLRKKLGKKKLLRMVRKVSNREQRKVNDILHKISRQIDDVAKENNAVILLGDLSGIRNRTRSRRFNRIIASMPFYRLTKYIAYKANWEGTPVLTTREWYSSKLCHRCGSDNTLRPHQGLFVCHACGYQCNVDYNGAFNLAKRLGKLSSLTALSGSSAKIERLFVIR</sequence>
<dbReference type="Proteomes" id="UP000008037">
    <property type="component" value="Chromosome"/>
</dbReference>
<dbReference type="EMBL" id="CP002408">
    <property type="protein sequence ID" value="AFU60114.1"/>
    <property type="molecule type" value="Genomic_DNA"/>
</dbReference>
<dbReference type="BioCyc" id="CNIT1237085:G1324-3198-MONOMER"/>
<feature type="domain" description="Cas12f1-like TNB" evidence="2">
    <location>
        <begin position="238"/>
        <end position="303"/>
    </location>
</feature>
<dbReference type="NCBIfam" id="TIGR01766">
    <property type="entry name" value="IS200/IS605 family accessory protein TnpB-like domain"/>
    <property type="match status" value="1"/>
</dbReference>
<dbReference type="InParanoid" id="K0INX1"/>
<keyword evidence="4" id="KW-1185">Reference proteome</keyword>
<evidence type="ECO:0000256" key="1">
    <source>
        <dbReference type="ARBA" id="ARBA00023125"/>
    </source>
</evidence>
<evidence type="ECO:0000313" key="3">
    <source>
        <dbReference type="EMBL" id="AFU60114.1"/>
    </source>
</evidence>
<organism evidence="3 4">
    <name type="scientific">Nitrososphaera gargensis (strain Ga9.2)</name>
    <dbReference type="NCBI Taxonomy" id="1237085"/>
    <lineage>
        <taxon>Archaea</taxon>
        <taxon>Nitrososphaerota</taxon>
        <taxon>Nitrososphaeria</taxon>
        <taxon>Nitrososphaerales</taxon>
        <taxon>Nitrososphaeraceae</taxon>
        <taxon>Nitrososphaera</taxon>
    </lineage>
</organism>
<dbReference type="AlphaFoldDB" id="K0INX1"/>
<dbReference type="InterPro" id="IPR010095">
    <property type="entry name" value="Cas12f1-like_TNB"/>
</dbReference>
<gene>
    <name evidence="3" type="ordered locus">Ngar_c31980</name>
</gene>
<dbReference type="Pfam" id="PF07282">
    <property type="entry name" value="Cas12f1-like_TNB"/>
    <property type="match status" value="1"/>
</dbReference>
<dbReference type="RefSeq" id="WP_015020647.1">
    <property type="nucleotide sequence ID" value="NC_018719.1"/>
</dbReference>
<accession>K0INX1</accession>
<dbReference type="GeneID" id="13797008"/>
<dbReference type="GO" id="GO:0003677">
    <property type="term" value="F:DNA binding"/>
    <property type="evidence" value="ECO:0007669"/>
    <property type="project" value="UniProtKB-KW"/>
</dbReference>
<reference evidence="3 4" key="1">
    <citation type="journal article" date="2012" name="Environ. Microbiol.">
        <title>The genome of the ammonia-oxidizing Candidatus Nitrososphaera gargensis: insights into metabolic versatility and environmental adaptations.</title>
        <authorList>
            <person name="Spang A."/>
            <person name="Poehlein A."/>
            <person name="Offre P."/>
            <person name="Zumbragel S."/>
            <person name="Haider S."/>
            <person name="Rychlik N."/>
            <person name="Nowka B."/>
            <person name="Schmeisser C."/>
            <person name="Lebedeva E.V."/>
            <person name="Rattei T."/>
            <person name="Bohm C."/>
            <person name="Schmid M."/>
            <person name="Galushko A."/>
            <person name="Hatzenpichler R."/>
            <person name="Weinmaier T."/>
            <person name="Daniel R."/>
            <person name="Schleper C."/>
            <person name="Spieck E."/>
            <person name="Streit W."/>
            <person name="Wagner M."/>
        </authorList>
    </citation>
    <scope>NUCLEOTIDE SEQUENCE [LARGE SCALE GENOMIC DNA]</scope>
    <source>
        <strain evidence="4">Ga9.2</strain>
    </source>
</reference>
<name>K0INX1_NITGG</name>
<protein>
    <submittedName>
        <fullName evidence="3">Putative transposase</fullName>
    </submittedName>
</protein>
<dbReference type="KEGG" id="nga:Ngar_c31980"/>
<dbReference type="NCBIfam" id="NF040570">
    <property type="entry name" value="guided_TnpB"/>
    <property type="match status" value="1"/>
</dbReference>
<proteinExistence type="predicted"/>
<evidence type="ECO:0000259" key="2">
    <source>
        <dbReference type="Pfam" id="PF07282"/>
    </source>
</evidence>
<keyword evidence="1" id="KW-0238">DNA-binding</keyword>
<evidence type="ECO:0000313" key="4">
    <source>
        <dbReference type="Proteomes" id="UP000008037"/>
    </source>
</evidence>
<dbReference type="STRING" id="1237085.Ngar_c31980"/>
<dbReference type="HOGENOM" id="CLU_065303_0_0_2"/>